<evidence type="ECO:0008006" key="4">
    <source>
        <dbReference type="Google" id="ProtNLM"/>
    </source>
</evidence>
<feature type="transmembrane region" description="Helical" evidence="1">
    <location>
        <begin position="14"/>
        <end position="34"/>
    </location>
</feature>
<dbReference type="EMBL" id="BAAAEU010000006">
    <property type="protein sequence ID" value="GAA0710844.1"/>
    <property type="molecule type" value="Genomic_DNA"/>
</dbReference>
<feature type="transmembrane region" description="Helical" evidence="1">
    <location>
        <begin position="99"/>
        <end position="117"/>
    </location>
</feature>
<proteinExistence type="predicted"/>
<name>A0ABN1IEH2_9GAMM</name>
<sequence length="240" mass="26029">MRGATTEEDPHMKFIHIIAGLLALTSGAVALYAAKGSTVHRKSGMIFVIAMLVLTSSAVVMAAFLRPNRVNVIAGVLTFYLVSTALLTVRRPVEQSRGLVTGFMLLALTGSAYAFALGFEGLHSADGSVDGLPPQPLFMFGVVGLLGGLLDARMLWARSIQGAHRLARHLWRMSFAMWIATLSFFLGQARFFPAPIRQSGVLAIPVVLVLLVMLYWLVRVLLKRRSPATLPMRSGEAAPR</sequence>
<organism evidence="2 3">
    <name type="scientific">Dokdonella soli</name>
    <dbReference type="NCBI Taxonomy" id="529810"/>
    <lineage>
        <taxon>Bacteria</taxon>
        <taxon>Pseudomonadati</taxon>
        <taxon>Pseudomonadota</taxon>
        <taxon>Gammaproteobacteria</taxon>
        <taxon>Lysobacterales</taxon>
        <taxon>Rhodanobacteraceae</taxon>
        <taxon>Dokdonella</taxon>
    </lineage>
</organism>
<accession>A0ABN1IEH2</accession>
<dbReference type="InterPro" id="IPR018750">
    <property type="entry name" value="DUF2306_membrane"/>
</dbReference>
<protein>
    <recommendedName>
        <fullName evidence="4">DUF2306 domain-containing protein</fullName>
    </recommendedName>
</protein>
<dbReference type="Proteomes" id="UP001501523">
    <property type="component" value="Unassembled WGS sequence"/>
</dbReference>
<keyword evidence="3" id="KW-1185">Reference proteome</keyword>
<evidence type="ECO:0000256" key="1">
    <source>
        <dbReference type="SAM" id="Phobius"/>
    </source>
</evidence>
<evidence type="ECO:0000313" key="3">
    <source>
        <dbReference type="Proteomes" id="UP001501523"/>
    </source>
</evidence>
<dbReference type="Pfam" id="PF10067">
    <property type="entry name" value="DUF2306"/>
    <property type="match status" value="1"/>
</dbReference>
<feature type="transmembrane region" description="Helical" evidence="1">
    <location>
        <begin position="137"/>
        <end position="157"/>
    </location>
</feature>
<comment type="caution">
    <text evidence="2">The sequence shown here is derived from an EMBL/GenBank/DDBJ whole genome shotgun (WGS) entry which is preliminary data.</text>
</comment>
<keyword evidence="1" id="KW-0812">Transmembrane</keyword>
<feature type="transmembrane region" description="Helical" evidence="1">
    <location>
        <begin position="70"/>
        <end position="87"/>
    </location>
</feature>
<gene>
    <name evidence="2" type="ORF">GCM10009105_12340</name>
</gene>
<feature type="transmembrane region" description="Helical" evidence="1">
    <location>
        <begin position="169"/>
        <end position="189"/>
    </location>
</feature>
<feature type="transmembrane region" description="Helical" evidence="1">
    <location>
        <begin position="201"/>
        <end position="222"/>
    </location>
</feature>
<evidence type="ECO:0000313" key="2">
    <source>
        <dbReference type="EMBL" id="GAA0710844.1"/>
    </source>
</evidence>
<feature type="transmembrane region" description="Helical" evidence="1">
    <location>
        <begin position="46"/>
        <end position="64"/>
    </location>
</feature>
<reference evidence="2 3" key="1">
    <citation type="journal article" date="2019" name="Int. J. Syst. Evol. Microbiol.">
        <title>The Global Catalogue of Microorganisms (GCM) 10K type strain sequencing project: providing services to taxonomists for standard genome sequencing and annotation.</title>
        <authorList>
            <consortium name="The Broad Institute Genomics Platform"/>
            <consortium name="The Broad Institute Genome Sequencing Center for Infectious Disease"/>
            <person name="Wu L."/>
            <person name="Ma J."/>
        </authorList>
    </citation>
    <scope>NUCLEOTIDE SEQUENCE [LARGE SCALE GENOMIC DNA]</scope>
    <source>
        <strain evidence="2 3">JCM 15421</strain>
    </source>
</reference>
<keyword evidence="1" id="KW-0472">Membrane</keyword>
<keyword evidence="1" id="KW-1133">Transmembrane helix</keyword>